<name>A0A0U9HKN7_KLENI</name>
<keyword evidence="2" id="KW-0805">Transcription regulation</keyword>
<dbReference type="InterPro" id="IPR000943">
    <property type="entry name" value="RNA_pol_sigma70"/>
</dbReference>
<dbReference type="InterPro" id="IPR013325">
    <property type="entry name" value="RNA_pol_sigma_r2"/>
</dbReference>
<dbReference type="OrthoDB" id="206108at2759"/>
<organism evidence="10 11">
    <name type="scientific">Klebsormidium nitens</name>
    <name type="common">Green alga</name>
    <name type="synonym">Ulothrix nitens</name>
    <dbReference type="NCBI Taxonomy" id="105231"/>
    <lineage>
        <taxon>Eukaryota</taxon>
        <taxon>Viridiplantae</taxon>
        <taxon>Streptophyta</taxon>
        <taxon>Klebsormidiophyceae</taxon>
        <taxon>Klebsormidiales</taxon>
        <taxon>Klebsormidiaceae</taxon>
        <taxon>Klebsormidium</taxon>
    </lineage>
</organism>
<dbReference type="Proteomes" id="UP000054558">
    <property type="component" value="Unassembled WGS sequence"/>
</dbReference>
<reference evidence="10 11" key="1">
    <citation type="journal article" date="2014" name="Nat. Commun.">
        <title>Klebsormidium flaccidum genome reveals primary factors for plant terrestrial adaptation.</title>
        <authorList>
            <person name="Hori K."/>
            <person name="Maruyama F."/>
            <person name="Fujisawa T."/>
            <person name="Togashi T."/>
            <person name="Yamamoto N."/>
            <person name="Seo M."/>
            <person name="Sato S."/>
            <person name="Yamada T."/>
            <person name="Mori H."/>
            <person name="Tajima N."/>
            <person name="Moriyama T."/>
            <person name="Ikeuchi M."/>
            <person name="Watanabe M."/>
            <person name="Wada H."/>
            <person name="Kobayashi K."/>
            <person name="Saito M."/>
            <person name="Masuda T."/>
            <person name="Sasaki-Sekimoto Y."/>
            <person name="Mashiguchi K."/>
            <person name="Awai K."/>
            <person name="Shimojima M."/>
            <person name="Masuda S."/>
            <person name="Iwai M."/>
            <person name="Nobusawa T."/>
            <person name="Narise T."/>
            <person name="Kondo S."/>
            <person name="Saito H."/>
            <person name="Sato R."/>
            <person name="Murakawa M."/>
            <person name="Ihara Y."/>
            <person name="Oshima-Yamada Y."/>
            <person name="Ohtaka K."/>
            <person name="Satoh M."/>
            <person name="Sonobe K."/>
            <person name="Ishii M."/>
            <person name="Ohtani R."/>
            <person name="Kanamori-Sato M."/>
            <person name="Honoki R."/>
            <person name="Miyazaki D."/>
            <person name="Mochizuki H."/>
            <person name="Umetsu J."/>
            <person name="Higashi K."/>
            <person name="Shibata D."/>
            <person name="Kamiya Y."/>
            <person name="Sato N."/>
            <person name="Nakamura Y."/>
            <person name="Tabata S."/>
            <person name="Ida S."/>
            <person name="Kurokawa K."/>
            <person name="Ohta H."/>
        </authorList>
    </citation>
    <scope>NUCLEOTIDE SEQUENCE [LARGE SCALE GENOMIC DNA]</scope>
    <source>
        <strain evidence="10 11">NIES-2285</strain>
    </source>
</reference>
<dbReference type="PROSITE" id="PS00715">
    <property type="entry name" value="SIGMA70_1"/>
    <property type="match status" value="1"/>
</dbReference>
<dbReference type="GO" id="GO:1903865">
    <property type="term" value="C:sigma factor antagonist complex"/>
    <property type="evidence" value="ECO:0000318"/>
    <property type="project" value="GO_Central"/>
</dbReference>
<dbReference type="Gene3D" id="1.10.10.10">
    <property type="entry name" value="Winged helix-like DNA-binding domain superfamily/Winged helix DNA-binding domain"/>
    <property type="match status" value="2"/>
</dbReference>
<dbReference type="Pfam" id="PF04539">
    <property type="entry name" value="Sigma70_r3"/>
    <property type="match status" value="1"/>
</dbReference>
<dbReference type="InterPro" id="IPR014284">
    <property type="entry name" value="RNA_pol_sigma-70_dom"/>
</dbReference>
<evidence type="ECO:0000256" key="6">
    <source>
        <dbReference type="SAM" id="MobiDB-lite"/>
    </source>
</evidence>
<gene>
    <name evidence="10" type="ORF">KFL_005930080</name>
</gene>
<keyword evidence="3" id="KW-0731">Sigma factor</keyword>
<dbReference type="Pfam" id="PF04545">
    <property type="entry name" value="Sigma70_r4"/>
    <property type="match status" value="1"/>
</dbReference>
<dbReference type="Pfam" id="PF04542">
    <property type="entry name" value="Sigma70_r2"/>
    <property type="match status" value="1"/>
</dbReference>
<dbReference type="PROSITE" id="PS00716">
    <property type="entry name" value="SIGMA70_2"/>
    <property type="match status" value="1"/>
</dbReference>
<dbReference type="InterPro" id="IPR013324">
    <property type="entry name" value="RNA_pol_sigma_r3/r4-like"/>
</dbReference>
<dbReference type="NCBIfam" id="TIGR02937">
    <property type="entry name" value="sigma70-ECF"/>
    <property type="match status" value="1"/>
</dbReference>
<dbReference type="InterPro" id="IPR007624">
    <property type="entry name" value="RNA_pol_sigma70_r3"/>
</dbReference>
<evidence type="ECO:0000256" key="3">
    <source>
        <dbReference type="ARBA" id="ARBA00023082"/>
    </source>
</evidence>
<dbReference type="Gene3D" id="1.10.601.10">
    <property type="entry name" value="RNA Polymerase Primary Sigma Factor"/>
    <property type="match status" value="1"/>
</dbReference>
<dbReference type="InterPro" id="IPR050239">
    <property type="entry name" value="Sigma-70_RNA_pol_init_factors"/>
</dbReference>
<evidence type="ECO:0000256" key="5">
    <source>
        <dbReference type="ARBA" id="ARBA00023163"/>
    </source>
</evidence>
<dbReference type="PANTHER" id="PTHR30603">
    <property type="entry name" value="RNA POLYMERASE SIGMA FACTOR RPO"/>
    <property type="match status" value="1"/>
</dbReference>
<evidence type="ECO:0000256" key="2">
    <source>
        <dbReference type="ARBA" id="ARBA00023015"/>
    </source>
</evidence>
<keyword evidence="11" id="KW-1185">Reference proteome</keyword>
<feature type="signal peptide" evidence="7">
    <location>
        <begin position="1"/>
        <end position="18"/>
    </location>
</feature>
<dbReference type="OMA" id="LVMRQRY"/>
<evidence type="ECO:0000313" key="10">
    <source>
        <dbReference type="EMBL" id="GAQ90051.1"/>
    </source>
</evidence>
<feature type="region of interest" description="Disordered" evidence="6">
    <location>
        <begin position="214"/>
        <end position="307"/>
    </location>
</feature>
<evidence type="ECO:0000256" key="7">
    <source>
        <dbReference type="SAM" id="SignalP"/>
    </source>
</evidence>
<keyword evidence="5" id="KW-0804">Transcription</keyword>
<dbReference type="GO" id="GO:0016987">
    <property type="term" value="F:sigma factor activity"/>
    <property type="evidence" value="ECO:0000318"/>
    <property type="project" value="GO_Central"/>
</dbReference>
<dbReference type="AlphaFoldDB" id="A0A0U9HKN7"/>
<sequence length="652" mass="71522">MACLAGCWRAAAAAPVESLCPSTLLCTGKATMSSCIAAITPISPGVLSARGSDGNGVLDLPHSLWPPRLLASSRKGCSMHDYRPMAVAVGAPTTIPSSAADSLEAGPLPWHARALEGTLESSTSTSGHADTFTEEEYRGHLFDDAEAQKELDLVRTLSQINSLAQAAMKSAEASKIVEAERVALEEEAKTFSQKARYTDFLTPEDYLLLEEARKQEAAGRGGAAGPSGERRGGERERQAGKLRPAAKRKAPKKKPREKQVDDDSLAGARIKTVQHSEAPEPRVRKKASIKGAMGAVAEPESRTEQRRRRRAERAAMRVRWKERGGGAGTREVFVEDSVGQMLVNAGSAKLLTPKEELECATCIKEKIEWERVREVLAAEAGRPVGLDELAESLGMSPTLLREKWALGDQAKDLMVRSNLRLVVSVAKKYVGRNMDFTDLVQEGNLGLIKGVEKYDHTKGFRFSTYAHWWIRQAITRAVAENSRTIRLPVHMYEAITKVYRAKRLLVDQLGRPATAAEIAALCGLPVEKVTLCLQVNKPIMSTDREAGNEDQPGRKLIDSLVVADEESVEDVKTAQAVNVAMMNVLHTLNPKERDIIAMRYGLNGAKVRSLEEIGNIFQVTRERIRQVEAQALRKLRQPARNLTLQDFVDQQG</sequence>
<feature type="domain" description="RNA polymerase sigma-70" evidence="8">
    <location>
        <begin position="438"/>
        <end position="451"/>
    </location>
</feature>
<protein>
    <submittedName>
        <fullName evidence="10">RNA polymerase sigma factor</fullName>
    </submittedName>
</protein>
<dbReference type="SUPFAM" id="SSF88946">
    <property type="entry name" value="Sigma2 domain of RNA polymerase sigma factors"/>
    <property type="match status" value="1"/>
</dbReference>
<dbReference type="PRINTS" id="PR00046">
    <property type="entry name" value="SIGMA70FCT"/>
</dbReference>
<evidence type="ECO:0000256" key="4">
    <source>
        <dbReference type="ARBA" id="ARBA00023125"/>
    </source>
</evidence>
<evidence type="ECO:0000256" key="1">
    <source>
        <dbReference type="ARBA" id="ARBA00007788"/>
    </source>
</evidence>
<evidence type="ECO:0000313" key="11">
    <source>
        <dbReference type="Proteomes" id="UP000054558"/>
    </source>
</evidence>
<dbReference type="SUPFAM" id="SSF88659">
    <property type="entry name" value="Sigma3 and sigma4 domains of RNA polymerase sigma factors"/>
    <property type="match status" value="2"/>
</dbReference>
<feature type="domain" description="RNA polymerase sigma-70" evidence="9">
    <location>
        <begin position="609"/>
        <end position="635"/>
    </location>
</feature>
<keyword evidence="7" id="KW-0732">Signal</keyword>
<feature type="compositionally biased region" description="Basic and acidic residues" evidence="6">
    <location>
        <begin position="228"/>
        <end position="239"/>
    </location>
</feature>
<feature type="compositionally biased region" description="Basic residues" evidence="6">
    <location>
        <begin position="244"/>
        <end position="256"/>
    </location>
</feature>
<dbReference type="PANTHER" id="PTHR30603:SF47">
    <property type="entry name" value="RNA POLYMERASE SIGMA FACTOR SIGD, CHLOROPLASTIC"/>
    <property type="match status" value="1"/>
</dbReference>
<proteinExistence type="inferred from homology"/>
<dbReference type="STRING" id="105231.A0A0U9HKN7"/>
<dbReference type="GO" id="GO:0006352">
    <property type="term" value="P:DNA-templated transcription initiation"/>
    <property type="evidence" value="ECO:0007669"/>
    <property type="project" value="InterPro"/>
</dbReference>
<keyword evidence="4" id="KW-0238">DNA-binding</keyword>
<dbReference type="GO" id="GO:0000976">
    <property type="term" value="F:transcription cis-regulatory region binding"/>
    <property type="evidence" value="ECO:0000318"/>
    <property type="project" value="GO_Central"/>
</dbReference>
<evidence type="ECO:0000259" key="9">
    <source>
        <dbReference type="PROSITE" id="PS00716"/>
    </source>
</evidence>
<accession>A0A0U9HKN7</accession>
<dbReference type="InterPro" id="IPR036388">
    <property type="entry name" value="WH-like_DNA-bd_sf"/>
</dbReference>
<dbReference type="CDD" id="cd06171">
    <property type="entry name" value="Sigma70_r4"/>
    <property type="match status" value="1"/>
</dbReference>
<dbReference type="GO" id="GO:0006355">
    <property type="term" value="P:regulation of DNA-templated transcription"/>
    <property type="evidence" value="ECO:0000318"/>
    <property type="project" value="GO_Central"/>
</dbReference>
<evidence type="ECO:0000259" key="8">
    <source>
        <dbReference type="PROSITE" id="PS00715"/>
    </source>
</evidence>
<dbReference type="InterPro" id="IPR007627">
    <property type="entry name" value="RNA_pol_sigma70_r2"/>
</dbReference>
<comment type="similarity">
    <text evidence="1">Belongs to the sigma-70 factor family.</text>
</comment>
<dbReference type="EMBL" id="DF237542">
    <property type="protein sequence ID" value="GAQ90051.1"/>
    <property type="molecule type" value="Genomic_DNA"/>
</dbReference>
<feature type="chain" id="PRO_5006864988" evidence="7">
    <location>
        <begin position="19"/>
        <end position="652"/>
    </location>
</feature>
<dbReference type="GO" id="GO:0003899">
    <property type="term" value="F:DNA-directed RNA polymerase activity"/>
    <property type="evidence" value="ECO:0000318"/>
    <property type="project" value="GO_Central"/>
</dbReference>
<dbReference type="InterPro" id="IPR007630">
    <property type="entry name" value="RNA_pol_sigma70_r4"/>
</dbReference>